<keyword evidence="11" id="KW-1185">Reference proteome</keyword>
<evidence type="ECO:0000313" key="11">
    <source>
        <dbReference type="Proteomes" id="UP000015104"/>
    </source>
</evidence>
<keyword evidence="5" id="KW-0496">Mitochondrion</keyword>
<evidence type="ECO:0000256" key="2">
    <source>
        <dbReference type="ARBA" id="ARBA00008434"/>
    </source>
</evidence>
<comment type="subcellular location">
    <subcellularLocation>
        <location evidence="1">Mitochondrion</location>
    </subcellularLocation>
</comment>
<protein>
    <recommendedName>
        <fullName evidence="7">Small ribosomal subunit protein uS15m</fullName>
    </recommendedName>
    <alternativeName>
        <fullName evidence="8">28S ribosomal protein S15, mitochondrial</fullName>
    </alternativeName>
</protein>
<feature type="coiled-coil region" evidence="9">
    <location>
        <begin position="225"/>
        <end position="252"/>
    </location>
</feature>
<reference evidence="10" key="2">
    <citation type="submission" date="2015-06" db="UniProtKB">
        <authorList>
            <consortium name="EnsemblMetazoa"/>
        </authorList>
    </citation>
    <scope>IDENTIFICATION</scope>
</reference>
<dbReference type="KEGG" id="tut:107366580"/>
<evidence type="ECO:0000256" key="1">
    <source>
        <dbReference type="ARBA" id="ARBA00004173"/>
    </source>
</evidence>
<keyword evidence="3" id="KW-0809">Transit peptide</keyword>
<dbReference type="InterPro" id="IPR009068">
    <property type="entry name" value="uS15_NS1_RNA-bd_sf"/>
</dbReference>
<gene>
    <name evidence="10" type="primary">107366580</name>
</gene>
<dbReference type="AlphaFoldDB" id="T1KQQ2"/>
<keyword evidence="6" id="KW-0687">Ribonucleoprotein</keyword>
<dbReference type="PANTHER" id="PTHR46685">
    <property type="entry name" value="28S RIBOSOMAL PROTEIN S15, MITOCHONDRIAL"/>
    <property type="match status" value="1"/>
</dbReference>
<dbReference type="eggNOG" id="KOG2815">
    <property type="taxonomic scope" value="Eukaryota"/>
</dbReference>
<evidence type="ECO:0000256" key="5">
    <source>
        <dbReference type="ARBA" id="ARBA00023128"/>
    </source>
</evidence>
<dbReference type="HOGENOM" id="CLU_967489_0_0_1"/>
<evidence type="ECO:0000256" key="4">
    <source>
        <dbReference type="ARBA" id="ARBA00022980"/>
    </source>
</evidence>
<dbReference type="OMA" id="YGSMESK"/>
<proteinExistence type="inferred from homology"/>
<evidence type="ECO:0000256" key="6">
    <source>
        <dbReference type="ARBA" id="ARBA00023274"/>
    </source>
</evidence>
<organism evidence="10 11">
    <name type="scientific">Tetranychus urticae</name>
    <name type="common">Two-spotted spider mite</name>
    <dbReference type="NCBI Taxonomy" id="32264"/>
    <lineage>
        <taxon>Eukaryota</taxon>
        <taxon>Metazoa</taxon>
        <taxon>Ecdysozoa</taxon>
        <taxon>Arthropoda</taxon>
        <taxon>Chelicerata</taxon>
        <taxon>Arachnida</taxon>
        <taxon>Acari</taxon>
        <taxon>Acariformes</taxon>
        <taxon>Trombidiformes</taxon>
        <taxon>Prostigmata</taxon>
        <taxon>Eleutherengona</taxon>
        <taxon>Raphignathae</taxon>
        <taxon>Tetranychoidea</taxon>
        <taxon>Tetranychidae</taxon>
        <taxon>Tetranychus</taxon>
    </lineage>
</organism>
<dbReference type="OrthoDB" id="441444at2759"/>
<evidence type="ECO:0000256" key="8">
    <source>
        <dbReference type="ARBA" id="ARBA00035528"/>
    </source>
</evidence>
<dbReference type="Proteomes" id="UP000015104">
    <property type="component" value="Unassembled WGS sequence"/>
</dbReference>
<comment type="similarity">
    <text evidence="2">Belongs to the universal ribosomal protein uS15 family.</text>
</comment>
<dbReference type="STRING" id="32264.T1KQQ2"/>
<keyword evidence="4" id="KW-0689">Ribosomal protein</keyword>
<dbReference type="GO" id="GO:0003735">
    <property type="term" value="F:structural constituent of ribosome"/>
    <property type="evidence" value="ECO:0007669"/>
    <property type="project" value="TreeGrafter"/>
</dbReference>
<dbReference type="EMBL" id="CAEY01000378">
    <property type="status" value="NOT_ANNOTATED_CDS"/>
    <property type="molecule type" value="Genomic_DNA"/>
</dbReference>
<evidence type="ECO:0000256" key="7">
    <source>
        <dbReference type="ARBA" id="ARBA00035249"/>
    </source>
</evidence>
<evidence type="ECO:0000256" key="9">
    <source>
        <dbReference type="SAM" id="Coils"/>
    </source>
</evidence>
<evidence type="ECO:0000256" key="3">
    <source>
        <dbReference type="ARBA" id="ARBA00022946"/>
    </source>
</evidence>
<dbReference type="InterPro" id="IPR052137">
    <property type="entry name" value="uS15_ribosomal"/>
</dbReference>
<dbReference type="GO" id="GO:0005763">
    <property type="term" value="C:mitochondrial small ribosomal subunit"/>
    <property type="evidence" value="ECO:0007669"/>
    <property type="project" value="TreeGrafter"/>
</dbReference>
<sequence length="288" mass="35302">MLPCRSRILLSTDCWNSLLRPCANQFLVLNQNREIRKWRTWPNDWLPFQWKKPELLPGYFDSGDRKEGLNKIDLDQLKPMLKDMKILENAPESVRKMYTLRFARRKELKILQNEEYTRSLPIRRRYLDEDGYEKKVIRLTNTIRHMRKIIREEAPDSAGHKIAVSRFINKRYKFLVELYKMDRETCNMLCEKLEIDFKPPIPYYWPYPFLERKRTIRQTCEKYCKDLKQKKIDEYRAKLEEEQVKFKEEKEKTLQWINQTMAEFKITEDMLQDKQPPLHFLSQYEFLE</sequence>
<dbReference type="PANTHER" id="PTHR46685:SF1">
    <property type="entry name" value="SMALL RIBOSOMAL SUBUNIT PROTEIN US15M"/>
    <property type="match status" value="1"/>
</dbReference>
<accession>T1KQQ2</accession>
<dbReference type="EnsemblMetazoa" id="tetur18g00740.1">
    <property type="protein sequence ID" value="tetur18g00740.1"/>
    <property type="gene ID" value="tetur18g00740"/>
</dbReference>
<dbReference type="SUPFAM" id="SSF47060">
    <property type="entry name" value="S15/NS1 RNA-binding domain"/>
    <property type="match status" value="1"/>
</dbReference>
<keyword evidence="9" id="KW-0175">Coiled coil</keyword>
<name>T1KQQ2_TETUR</name>
<dbReference type="GO" id="GO:0032543">
    <property type="term" value="P:mitochondrial translation"/>
    <property type="evidence" value="ECO:0007669"/>
    <property type="project" value="TreeGrafter"/>
</dbReference>
<evidence type="ECO:0000313" key="10">
    <source>
        <dbReference type="EnsemblMetazoa" id="tetur18g00740.1"/>
    </source>
</evidence>
<dbReference type="GO" id="GO:0003723">
    <property type="term" value="F:RNA binding"/>
    <property type="evidence" value="ECO:0007669"/>
    <property type="project" value="TreeGrafter"/>
</dbReference>
<reference evidence="11" key="1">
    <citation type="submission" date="2011-08" db="EMBL/GenBank/DDBJ databases">
        <authorList>
            <person name="Rombauts S."/>
        </authorList>
    </citation>
    <scope>NUCLEOTIDE SEQUENCE</scope>
    <source>
        <strain evidence="11">London</strain>
    </source>
</reference>